<evidence type="ECO:0000256" key="1">
    <source>
        <dbReference type="SAM" id="MobiDB-lite"/>
    </source>
</evidence>
<accession>A0A4Y2T680</accession>
<feature type="region of interest" description="Disordered" evidence="1">
    <location>
        <begin position="19"/>
        <end position="45"/>
    </location>
</feature>
<evidence type="ECO:0000313" key="3">
    <source>
        <dbReference type="Proteomes" id="UP000499080"/>
    </source>
</evidence>
<dbReference type="Proteomes" id="UP000499080">
    <property type="component" value="Unassembled WGS sequence"/>
</dbReference>
<gene>
    <name evidence="2" type="ORF">AVEN_120959_1</name>
</gene>
<dbReference type="AlphaFoldDB" id="A0A4Y2T680"/>
<organism evidence="2 3">
    <name type="scientific">Araneus ventricosus</name>
    <name type="common">Orbweaver spider</name>
    <name type="synonym">Epeira ventricosa</name>
    <dbReference type="NCBI Taxonomy" id="182803"/>
    <lineage>
        <taxon>Eukaryota</taxon>
        <taxon>Metazoa</taxon>
        <taxon>Ecdysozoa</taxon>
        <taxon>Arthropoda</taxon>
        <taxon>Chelicerata</taxon>
        <taxon>Arachnida</taxon>
        <taxon>Araneae</taxon>
        <taxon>Araneomorphae</taxon>
        <taxon>Entelegynae</taxon>
        <taxon>Araneoidea</taxon>
        <taxon>Araneidae</taxon>
        <taxon>Araneus</taxon>
    </lineage>
</organism>
<protein>
    <submittedName>
        <fullName evidence="2">Uncharacterized protein</fullName>
    </submittedName>
</protein>
<feature type="compositionally biased region" description="Basic and acidic residues" evidence="1">
    <location>
        <begin position="22"/>
        <end position="40"/>
    </location>
</feature>
<evidence type="ECO:0000313" key="2">
    <source>
        <dbReference type="EMBL" id="GBN96122.1"/>
    </source>
</evidence>
<sequence length="92" mass="10780">MFEMDIPLKRVIDELQMGIDTTEERQARREEGRTQKERGRRENRRWTQSRSALAVEIYIIRGGEKQLESMQTIVVAAEKGWFGFAFGWETGS</sequence>
<proteinExistence type="predicted"/>
<name>A0A4Y2T680_ARAVE</name>
<keyword evidence="3" id="KW-1185">Reference proteome</keyword>
<comment type="caution">
    <text evidence="2">The sequence shown here is derived from an EMBL/GenBank/DDBJ whole genome shotgun (WGS) entry which is preliminary data.</text>
</comment>
<reference evidence="2 3" key="1">
    <citation type="journal article" date="2019" name="Sci. Rep.">
        <title>Orb-weaving spider Araneus ventricosus genome elucidates the spidroin gene catalogue.</title>
        <authorList>
            <person name="Kono N."/>
            <person name="Nakamura H."/>
            <person name="Ohtoshi R."/>
            <person name="Moran D.A.P."/>
            <person name="Shinohara A."/>
            <person name="Yoshida Y."/>
            <person name="Fujiwara M."/>
            <person name="Mori M."/>
            <person name="Tomita M."/>
            <person name="Arakawa K."/>
        </authorList>
    </citation>
    <scope>NUCLEOTIDE SEQUENCE [LARGE SCALE GENOMIC DNA]</scope>
</reference>
<dbReference type="EMBL" id="BGPR01026421">
    <property type="protein sequence ID" value="GBN96122.1"/>
    <property type="molecule type" value="Genomic_DNA"/>
</dbReference>